<evidence type="ECO:0000313" key="2">
    <source>
        <dbReference type="Proteomes" id="UP000013378"/>
    </source>
</evidence>
<dbReference type="OrthoDB" id="1955275at2"/>
<comment type="caution">
    <text evidence="1">The sequence shown here is derived from an EMBL/GenBank/DDBJ whole genome shotgun (WGS) entry which is preliminary data.</text>
</comment>
<proteinExistence type="predicted"/>
<dbReference type="InterPro" id="IPR018126">
    <property type="entry name" value="SASP_alpha/beta-type_CS"/>
</dbReference>
<protein>
    <submittedName>
        <fullName evidence="1">Uncharacterized protein</fullName>
    </submittedName>
</protein>
<keyword evidence="2" id="KW-1185">Reference proteome</keyword>
<accession>R1CED3</accession>
<dbReference type="Gene3D" id="1.10.10.60">
    <property type="entry name" value="Homeodomain-like"/>
    <property type="match status" value="1"/>
</dbReference>
<name>R1CED3_9FIRM</name>
<organism evidence="1 2">
    <name type="scientific">Caldisalinibacter kiritimatiensis</name>
    <dbReference type="NCBI Taxonomy" id="1304284"/>
    <lineage>
        <taxon>Bacteria</taxon>
        <taxon>Bacillati</taxon>
        <taxon>Bacillota</taxon>
        <taxon>Tissierellia</taxon>
        <taxon>Tissierellales</taxon>
        <taxon>Thermohalobacteraceae</taxon>
        <taxon>Caldisalinibacter</taxon>
    </lineage>
</organism>
<evidence type="ECO:0000313" key="1">
    <source>
        <dbReference type="EMBL" id="EOD00655.1"/>
    </source>
</evidence>
<dbReference type="AlphaFoldDB" id="R1CED3"/>
<dbReference type="EMBL" id="ARZA01000130">
    <property type="protein sequence ID" value="EOD00655.1"/>
    <property type="molecule type" value="Genomic_DNA"/>
</dbReference>
<reference evidence="1 2" key="1">
    <citation type="journal article" date="2015" name="Geomicrobiol. J.">
        <title>Caldisalinibacter kiritimatiensis gen. nov., sp. nov., a moderately thermohalophilic thiosulfate-reducing bacterium from a hypersaline microbial mat.</title>
        <authorList>
            <person name="Ben Hania W."/>
            <person name="Joseph M."/>
            <person name="Fiebig A."/>
            <person name="Bunk B."/>
            <person name="Klenk H.-P."/>
            <person name="Fardeau M.-L."/>
            <person name="Spring S."/>
        </authorList>
    </citation>
    <scope>NUCLEOTIDE SEQUENCE [LARGE SCALE GENOMIC DNA]</scope>
    <source>
        <strain evidence="1 2">L21-TH-D2</strain>
    </source>
</reference>
<dbReference type="RefSeq" id="WP_006312021.1">
    <property type="nucleotide sequence ID" value="NZ_ARZA01000130.1"/>
</dbReference>
<dbReference type="GO" id="GO:0006265">
    <property type="term" value="P:DNA topological change"/>
    <property type="evidence" value="ECO:0007669"/>
    <property type="project" value="InterPro"/>
</dbReference>
<dbReference type="Proteomes" id="UP000013378">
    <property type="component" value="Unassembled WGS sequence"/>
</dbReference>
<dbReference type="PROSITE" id="PS00304">
    <property type="entry name" value="SASP_1"/>
    <property type="match status" value="1"/>
</dbReference>
<sequence length="59" mass="7154">MNKIYEFIGKRKSRELRDVDFHDFMELKERGLKKSEIAKELGVSEREVRKLIEDIETNR</sequence>
<gene>
    <name evidence="1" type="ORF">L21TH_1256</name>
</gene>
<dbReference type="STRING" id="1304284.L21TH_1256"/>
<dbReference type="GO" id="GO:0003690">
    <property type="term" value="F:double-stranded DNA binding"/>
    <property type="evidence" value="ECO:0007669"/>
    <property type="project" value="InterPro"/>
</dbReference>